<evidence type="ECO:0000256" key="1">
    <source>
        <dbReference type="SAM" id="MobiDB-lite"/>
    </source>
</evidence>
<feature type="compositionally biased region" description="Polar residues" evidence="1">
    <location>
        <begin position="10"/>
        <end position="29"/>
    </location>
</feature>
<proteinExistence type="predicted"/>
<reference evidence="3" key="1">
    <citation type="submission" date="2024-04" db="EMBL/GenBank/DDBJ databases">
        <authorList>
            <person name="Shaw F."/>
            <person name="Minotto A."/>
        </authorList>
    </citation>
    <scope>NUCLEOTIDE SEQUENCE [LARGE SCALE GENOMIC DNA]</scope>
</reference>
<gene>
    <name evidence="2" type="ORF">GFSPODELE1_LOCUS8888</name>
</gene>
<dbReference type="EMBL" id="OZ037950">
    <property type="protein sequence ID" value="CAL1712581.1"/>
    <property type="molecule type" value="Genomic_DNA"/>
</dbReference>
<sequence length="366" mass="39856">MSAYFIPRSRGTSTQQSPSHTSEAQVSSSRPEESVLTLDLERSIYLFPNPSSIPPSPSGSSAYSVPSDFSFSSPGGSRERTISRSTDASGDAYIINHGRPRLHSSSSYASASWQNSPLVRSSADLDTEVELWDWTEELREEVVVDESELEAAVERASRWDIPSRHFRDHPLRTITGPSPPRIVQLGSCNVRLDGTHQRTRTQSNISFASLSSFSSSPFGGPPHPRIRIPLLSFIASLFGLDLDDPALRLLTTSSSDSVLFPGQGCLVGLQDSEKPQMSKCIRIDVVDDDTTEEKPHGLLKLFILSDDSRTTLQSLKSGLGAVASPIYSIPETISVPTFSSFFGLSRLVGDLWSKGGEAVQQLRAPS</sequence>
<protein>
    <submittedName>
        <fullName evidence="2">Uncharacterized protein</fullName>
    </submittedName>
</protein>
<evidence type="ECO:0000313" key="2">
    <source>
        <dbReference type="EMBL" id="CAL1712581.1"/>
    </source>
</evidence>
<organism evidence="2 3">
    <name type="scientific">Somion occarium</name>
    <dbReference type="NCBI Taxonomy" id="3059160"/>
    <lineage>
        <taxon>Eukaryota</taxon>
        <taxon>Fungi</taxon>
        <taxon>Dikarya</taxon>
        <taxon>Basidiomycota</taxon>
        <taxon>Agaricomycotina</taxon>
        <taxon>Agaricomycetes</taxon>
        <taxon>Polyporales</taxon>
        <taxon>Cerrenaceae</taxon>
        <taxon>Somion</taxon>
    </lineage>
</organism>
<dbReference type="Proteomes" id="UP001497453">
    <property type="component" value="Chromosome 7"/>
</dbReference>
<feature type="compositionally biased region" description="Low complexity" evidence="1">
    <location>
        <begin position="58"/>
        <end position="76"/>
    </location>
</feature>
<evidence type="ECO:0000313" key="3">
    <source>
        <dbReference type="Proteomes" id="UP001497453"/>
    </source>
</evidence>
<accession>A0ABP1DXR0</accession>
<feature type="region of interest" description="Disordered" evidence="1">
    <location>
        <begin position="1"/>
        <end position="35"/>
    </location>
</feature>
<name>A0ABP1DXR0_9APHY</name>
<keyword evidence="3" id="KW-1185">Reference proteome</keyword>
<feature type="region of interest" description="Disordered" evidence="1">
    <location>
        <begin position="49"/>
        <end position="92"/>
    </location>
</feature>